<evidence type="ECO:0000256" key="1">
    <source>
        <dbReference type="ARBA" id="ARBA00004651"/>
    </source>
</evidence>
<evidence type="ECO:0000259" key="7">
    <source>
        <dbReference type="Pfam" id="PF02687"/>
    </source>
</evidence>
<keyword evidence="9" id="KW-1185">Reference proteome</keyword>
<proteinExistence type="inferred from homology"/>
<dbReference type="Proteomes" id="UP000095209">
    <property type="component" value="Unassembled WGS sequence"/>
</dbReference>
<feature type="transmembrane region" description="Helical" evidence="6">
    <location>
        <begin position="156"/>
        <end position="175"/>
    </location>
</feature>
<feature type="transmembrane region" description="Helical" evidence="6">
    <location>
        <begin position="300"/>
        <end position="321"/>
    </location>
</feature>
<reference evidence="8 9" key="1">
    <citation type="submission" date="2016-08" db="EMBL/GenBank/DDBJ databases">
        <title>Genome of Bacillus solimangrovi GH2-4.</title>
        <authorList>
            <person name="Lim S."/>
            <person name="Kim B.-C."/>
        </authorList>
    </citation>
    <scope>NUCLEOTIDE SEQUENCE [LARGE SCALE GENOMIC DNA]</scope>
    <source>
        <strain evidence="8 9">GH2-4</strain>
    </source>
</reference>
<evidence type="ECO:0000256" key="5">
    <source>
        <dbReference type="ARBA" id="ARBA00023136"/>
    </source>
</evidence>
<dbReference type="OrthoDB" id="1705903at2"/>
<dbReference type="InterPro" id="IPR052536">
    <property type="entry name" value="ABC-4_Integral_Memb_Prot"/>
</dbReference>
<keyword evidence="4 6" id="KW-1133">Transmembrane helix</keyword>
<keyword evidence="6" id="KW-0813">Transport</keyword>
<name>A0A1E5LJV7_9BACI</name>
<feature type="domain" description="ABC3 transporter permease C-terminal" evidence="7">
    <location>
        <begin position="65"/>
        <end position="180"/>
    </location>
</feature>
<organism evidence="8 9">
    <name type="scientific">Bacillus solimangrovi</name>
    <dbReference type="NCBI Taxonomy" id="1305675"/>
    <lineage>
        <taxon>Bacteria</taxon>
        <taxon>Bacillati</taxon>
        <taxon>Bacillota</taxon>
        <taxon>Bacilli</taxon>
        <taxon>Bacillales</taxon>
        <taxon>Bacillaceae</taxon>
        <taxon>Bacillus</taxon>
    </lineage>
</organism>
<evidence type="ECO:0000256" key="6">
    <source>
        <dbReference type="PIRNR" id="PIRNR018968"/>
    </source>
</evidence>
<evidence type="ECO:0000256" key="4">
    <source>
        <dbReference type="ARBA" id="ARBA00022989"/>
    </source>
</evidence>
<evidence type="ECO:0000256" key="3">
    <source>
        <dbReference type="ARBA" id="ARBA00022692"/>
    </source>
</evidence>
<comment type="caution">
    <text evidence="8">The sequence shown here is derived from an EMBL/GenBank/DDBJ whole genome shotgun (WGS) entry which is preliminary data.</text>
</comment>
<evidence type="ECO:0000256" key="2">
    <source>
        <dbReference type="ARBA" id="ARBA00022475"/>
    </source>
</evidence>
<feature type="transmembrane region" description="Helical" evidence="6">
    <location>
        <begin position="245"/>
        <end position="269"/>
    </location>
</feature>
<dbReference type="STRING" id="1305675.BFG57_07815"/>
<feature type="transmembrane region" description="Helical" evidence="6">
    <location>
        <begin position="103"/>
        <end position="136"/>
    </location>
</feature>
<accession>A0A1E5LJV7</accession>
<dbReference type="RefSeq" id="WP_069715511.1">
    <property type="nucleotide sequence ID" value="NZ_MJEH01000002.1"/>
</dbReference>
<dbReference type="GO" id="GO:0005886">
    <property type="term" value="C:plasma membrane"/>
    <property type="evidence" value="ECO:0007669"/>
    <property type="project" value="UniProtKB-SubCell"/>
</dbReference>
<dbReference type="Pfam" id="PF02687">
    <property type="entry name" value="FtsX"/>
    <property type="match status" value="1"/>
</dbReference>
<comment type="subcellular location">
    <subcellularLocation>
        <location evidence="1 6">Cell membrane</location>
        <topology evidence="1 6">Multi-pass membrane protein</topology>
    </subcellularLocation>
</comment>
<feature type="transmembrane region" description="Helical" evidence="6">
    <location>
        <begin position="201"/>
        <end position="225"/>
    </location>
</feature>
<feature type="transmembrane region" description="Helical" evidence="6">
    <location>
        <begin position="17"/>
        <end position="39"/>
    </location>
</feature>
<dbReference type="EMBL" id="MJEH01000002">
    <property type="protein sequence ID" value="OEH94364.1"/>
    <property type="molecule type" value="Genomic_DNA"/>
</dbReference>
<gene>
    <name evidence="8" type="ORF">BFG57_07815</name>
</gene>
<evidence type="ECO:0000313" key="9">
    <source>
        <dbReference type="Proteomes" id="UP000095209"/>
    </source>
</evidence>
<evidence type="ECO:0000313" key="8">
    <source>
        <dbReference type="EMBL" id="OEH94364.1"/>
    </source>
</evidence>
<protein>
    <recommendedName>
        <fullName evidence="7">ABC3 transporter permease C-terminal domain-containing protein</fullName>
    </recommendedName>
</protein>
<dbReference type="GO" id="GO:0055085">
    <property type="term" value="P:transmembrane transport"/>
    <property type="evidence" value="ECO:0007669"/>
    <property type="project" value="UniProtKB-UniRule"/>
</dbReference>
<keyword evidence="3 6" id="KW-0812">Transmembrane</keyword>
<sequence>MYSKLIKKNFTKTFKDYLIYFITISLSSSLFFAFMSLTSSKNSLLEEANQFNFDIFYTWIKYATYIITISLLVLINYVNKHMLKRRVKELSIYMILGMQQTKVAFLFFIETLMLGLLAVVVGNLVGTLLSGVLTTLIVLSISDTFKFSIVFYPDTAVRTLFFFLIIYTLIGFLNIRKLSRWQLIDLLVDDKKTEGNLHGKIFYIMTSIVAIVSYGTAYIFLKRFFQIGRSFNGDIPYYESNLNQIFIFLSIIVAIYATYHTMSNIVIIIKSKSKKYKYSNLNLVLIGNLLQKISSNARTMATITITLIVALSGFVLAPILADLSEGFLTQRTQFDIKINNRYTSIDKLEDIPKIDYSFVDKILEDNNIAIKESLQLEQYFIWETDFNNDETRVNKFDYPRLAVGLSDYNQLRKMQGYEPIKLGNDEFVMHLSHEVDRATILEKFKTEQLIINDKGLKLNSNKIYNESLDEYIYNLNTQSILVFPDDITNNLKIALTKYFIHTKEPVDYDLSIKLPSIIQGEFKEKYEYLYDKYDDNDFVEIINPIRFKTAETNLVMFSSITTRLLGIYIGIIFLIISLTILALQQLTDSIEGKNRFDILHKMGVSQKDLNKLINKQITIYFGLPGVISLLGSAVVLYTFVIRFGHKLKVYVDKVSFIYNVTVPSIIVVIIFISYFLITIYSYKHSIRDVFNDEQ</sequence>
<feature type="transmembrane region" description="Helical" evidence="6">
    <location>
        <begin position="656"/>
        <end position="677"/>
    </location>
</feature>
<feature type="transmembrane region" description="Helical" evidence="6">
    <location>
        <begin position="59"/>
        <end position="78"/>
    </location>
</feature>
<dbReference type="PIRSF" id="PIRSF018968">
    <property type="entry name" value="ABC_permease_BceB"/>
    <property type="match status" value="1"/>
</dbReference>
<dbReference type="AlphaFoldDB" id="A0A1E5LJV7"/>
<keyword evidence="5 6" id="KW-0472">Membrane</keyword>
<feature type="transmembrane region" description="Helical" evidence="6">
    <location>
        <begin position="617"/>
        <end position="644"/>
    </location>
</feature>
<dbReference type="InterPro" id="IPR027022">
    <property type="entry name" value="ABC_permease_BceB-typ"/>
</dbReference>
<dbReference type="PANTHER" id="PTHR46795:SF3">
    <property type="entry name" value="ABC TRANSPORTER PERMEASE"/>
    <property type="match status" value="1"/>
</dbReference>
<keyword evidence="2 6" id="KW-1003">Cell membrane</keyword>
<feature type="transmembrane region" description="Helical" evidence="6">
    <location>
        <begin position="565"/>
        <end position="583"/>
    </location>
</feature>
<dbReference type="PANTHER" id="PTHR46795">
    <property type="entry name" value="ABC TRANSPORTER PERMEASE-RELATED-RELATED"/>
    <property type="match status" value="1"/>
</dbReference>
<dbReference type="InterPro" id="IPR003838">
    <property type="entry name" value="ABC3_permease_C"/>
</dbReference>
<comment type="similarity">
    <text evidence="6">Belongs to the ABC-4 integral membrane protein family.</text>
</comment>